<protein>
    <recommendedName>
        <fullName evidence="4">Zinc-ribbon domain-containing protein</fullName>
    </recommendedName>
</protein>
<organism evidence="2 3">
    <name type="scientific">Candidatus Methanobinarius endosymbioticus</name>
    <dbReference type="NCBI Taxonomy" id="2006182"/>
    <lineage>
        <taxon>Archaea</taxon>
        <taxon>Methanobacteriati</taxon>
        <taxon>Methanobacteriota</taxon>
        <taxon>Methanomada group</taxon>
        <taxon>Methanobacteria</taxon>
        <taxon>Methanobacteriales</taxon>
        <taxon>Methanobacteriaceae</taxon>
        <taxon>Candidatus Methanobinarius</taxon>
    </lineage>
</organism>
<dbReference type="EMBL" id="NIZT01000023">
    <property type="protein sequence ID" value="RBQ23558.1"/>
    <property type="molecule type" value="Genomic_DNA"/>
</dbReference>
<proteinExistence type="predicted"/>
<keyword evidence="1" id="KW-0472">Membrane</keyword>
<reference evidence="2 3" key="1">
    <citation type="submission" date="2018-06" db="EMBL/GenBank/DDBJ databases">
        <title>Genomic insight into two independent archaeal endosymbiosis events.</title>
        <authorList>
            <person name="Lind A.E."/>
            <person name="Lewis W.H."/>
            <person name="Spang A."/>
            <person name="Guy L."/>
            <person name="Embley M.T."/>
            <person name="Ettema T.J.G."/>
        </authorList>
    </citation>
    <scope>NUCLEOTIDE SEQUENCE [LARGE SCALE GENOMIC DNA]</scope>
    <source>
        <strain evidence="2">NOE</strain>
    </source>
</reference>
<name>A0A366MBD9_9EURY</name>
<dbReference type="AlphaFoldDB" id="A0A366MBD9"/>
<evidence type="ECO:0000256" key="1">
    <source>
        <dbReference type="SAM" id="Phobius"/>
    </source>
</evidence>
<accession>A0A366MBD9</accession>
<feature type="transmembrane region" description="Helical" evidence="1">
    <location>
        <begin position="97"/>
        <end position="118"/>
    </location>
</feature>
<keyword evidence="3" id="KW-1185">Reference proteome</keyword>
<keyword evidence="1" id="KW-0812">Transmembrane</keyword>
<feature type="transmembrane region" description="Helical" evidence="1">
    <location>
        <begin position="45"/>
        <end position="63"/>
    </location>
</feature>
<comment type="caution">
    <text evidence="2">The sequence shown here is derived from an EMBL/GenBank/DDBJ whole genome shotgun (WGS) entry which is preliminary data.</text>
</comment>
<sequence length="119" mass="13580">MTKKCPYCRCENQANFNYCSNCGRSLYRDNSGVYSEKTSNNNKKLIVVSYIITILFSWGGLLLNVLFSGHGYFGFIGIFLPIFLIQSQNPSIKWHGYIQMVISLVGILLSFIIVFNIFN</sequence>
<evidence type="ECO:0008006" key="4">
    <source>
        <dbReference type="Google" id="ProtNLM"/>
    </source>
</evidence>
<keyword evidence="1" id="KW-1133">Transmembrane helix</keyword>
<dbReference type="Proteomes" id="UP000253099">
    <property type="component" value="Unassembled WGS sequence"/>
</dbReference>
<evidence type="ECO:0000313" key="3">
    <source>
        <dbReference type="Proteomes" id="UP000253099"/>
    </source>
</evidence>
<gene>
    <name evidence="2" type="ORF">ALNOE001_08330</name>
</gene>
<evidence type="ECO:0000313" key="2">
    <source>
        <dbReference type="EMBL" id="RBQ23558.1"/>
    </source>
</evidence>